<sequence length="110" mass="12043">MPEKGEKQRISRALDSASLHAKILRSRPPLPCPSPAASRDGLRLDFNSEPYHVQSGDISSIAIVGSSGVWICDAFVEMLGVDMGRVQLLLLSVSELVPRYHGEMLMVTRP</sequence>
<comment type="caution">
    <text evidence="1">The sequence shown here is derived from an EMBL/GenBank/DDBJ whole genome shotgun (WGS) entry which is preliminary data.</text>
</comment>
<dbReference type="Proteomes" id="UP000823388">
    <property type="component" value="Chromosome 5K"/>
</dbReference>
<name>A0A8T0T0V6_PANVG</name>
<proteinExistence type="predicted"/>
<keyword evidence="2" id="KW-1185">Reference proteome</keyword>
<gene>
    <name evidence="1" type="ORF">PVAP13_5KG711950</name>
</gene>
<protein>
    <submittedName>
        <fullName evidence="1">Uncharacterized protein</fullName>
    </submittedName>
</protein>
<reference evidence="1" key="1">
    <citation type="submission" date="2020-05" db="EMBL/GenBank/DDBJ databases">
        <title>WGS assembly of Panicum virgatum.</title>
        <authorList>
            <person name="Lovell J.T."/>
            <person name="Jenkins J."/>
            <person name="Shu S."/>
            <person name="Juenger T.E."/>
            <person name="Schmutz J."/>
        </authorList>
    </citation>
    <scope>NUCLEOTIDE SEQUENCE</scope>
    <source>
        <strain evidence="1">AP13</strain>
    </source>
</reference>
<organism evidence="1 2">
    <name type="scientific">Panicum virgatum</name>
    <name type="common">Blackwell switchgrass</name>
    <dbReference type="NCBI Taxonomy" id="38727"/>
    <lineage>
        <taxon>Eukaryota</taxon>
        <taxon>Viridiplantae</taxon>
        <taxon>Streptophyta</taxon>
        <taxon>Embryophyta</taxon>
        <taxon>Tracheophyta</taxon>
        <taxon>Spermatophyta</taxon>
        <taxon>Magnoliopsida</taxon>
        <taxon>Liliopsida</taxon>
        <taxon>Poales</taxon>
        <taxon>Poaceae</taxon>
        <taxon>PACMAD clade</taxon>
        <taxon>Panicoideae</taxon>
        <taxon>Panicodae</taxon>
        <taxon>Paniceae</taxon>
        <taxon>Panicinae</taxon>
        <taxon>Panicum</taxon>
        <taxon>Panicum sect. Hiantes</taxon>
    </lineage>
</organism>
<dbReference type="AlphaFoldDB" id="A0A8T0T0V6"/>
<dbReference type="EMBL" id="CM029045">
    <property type="protein sequence ID" value="KAG2602843.1"/>
    <property type="molecule type" value="Genomic_DNA"/>
</dbReference>
<accession>A0A8T0T0V6</accession>
<evidence type="ECO:0000313" key="2">
    <source>
        <dbReference type="Proteomes" id="UP000823388"/>
    </source>
</evidence>
<evidence type="ECO:0000313" key="1">
    <source>
        <dbReference type="EMBL" id="KAG2602843.1"/>
    </source>
</evidence>